<dbReference type="RefSeq" id="WP_239677423.1">
    <property type="nucleotide sequence ID" value="NZ_CP070499.1"/>
</dbReference>
<organism evidence="1 2">
    <name type="scientific">Natronosporangium hydrolyticum</name>
    <dbReference type="NCBI Taxonomy" id="2811111"/>
    <lineage>
        <taxon>Bacteria</taxon>
        <taxon>Bacillati</taxon>
        <taxon>Actinomycetota</taxon>
        <taxon>Actinomycetes</taxon>
        <taxon>Micromonosporales</taxon>
        <taxon>Micromonosporaceae</taxon>
        <taxon>Natronosporangium</taxon>
    </lineage>
</organism>
<gene>
    <name evidence="1" type="ORF">JQS43_02425</name>
</gene>
<dbReference type="EMBL" id="CP070499">
    <property type="protein sequence ID" value="QSB15240.1"/>
    <property type="molecule type" value="Genomic_DNA"/>
</dbReference>
<proteinExistence type="predicted"/>
<accession>A0A895YMB3</accession>
<dbReference type="AlphaFoldDB" id="A0A895YMB3"/>
<name>A0A895YMB3_9ACTN</name>
<protein>
    <recommendedName>
        <fullName evidence="3">ATP-grasp domain-containing protein</fullName>
    </recommendedName>
</protein>
<reference evidence="1" key="1">
    <citation type="submission" date="2021-02" db="EMBL/GenBank/DDBJ databases">
        <title>Natrosporangium hydrolyticum gen. nov., sp. nov, a haloalkaliphilic actinobacterium from a soda solonchak soil.</title>
        <authorList>
            <person name="Sorokin D.Y."/>
            <person name="Khijniak T.V."/>
            <person name="Zakharycheva A.P."/>
            <person name="Boueva O.V."/>
            <person name="Ariskina E.V."/>
            <person name="Hahnke R.L."/>
            <person name="Bunk B."/>
            <person name="Sproer C."/>
            <person name="Schumann P."/>
            <person name="Evtushenko L.I."/>
            <person name="Kublanov I.V."/>
        </authorList>
    </citation>
    <scope>NUCLEOTIDE SEQUENCE</scope>
    <source>
        <strain evidence="1">DSM 106523</strain>
    </source>
</reference>
<dbReference type="Proteomes" id="UP000662857">
    <property type="component" value="Chromosome"/>
</dbReference>
<evidence type="ECO:0000313" key="1">
    <source>
        <dbReference type="EMBL" id="QSB15240.1"/>
    </source>
</evidence>
<sequence>MPDLHSLFPVKDEAGTAESAILEEVAKHRGCEVRRYAGDLLECRRGNRRMLFRGLVGSASARVSHLLAANPAAVRRLLAERSLPVVDTRLVSWGDARYREHAEAIGYPLVVRIPGEAGVLPVKGAEELGLVWGHIADLPRRRHTHILLEARAIDDASIDIAVVNGEVVATSPRLSRHSSDLAAAVRSLATSTVATVPGVTYASVRTVVAEPSSGREVLRVEWIDPAFAAWRREGSAEVALIAEAILFSELG</sequence>
<dbReference type="KEGG" id="nhy:JQS43_02425"/>
<dbReference type="SUPFAM" id="SSF56059">
    <property type="entry name" value="Glutathione synthetase ATP-binding domain-like"/>
    <property type="match status" value="1"/>
</dbReference>
<evidence type="ECO:0008006" key="3">
    <source>
        <dbReference type="Google" id="ProtNLM"/>
    </source>
</evidence>
<keyword evidence="2" id="KW-1185">Reference proteome</keyword>
<evidence type="ECO:0000313" key="2">
    <source>
        <dbReference type="Proteomes" id="UP000662857"/>
    </source>
</evidence>